<protein>
    <submittedName>
        <fullName evidence="1">Pyridoxamine 5'-phosphate oxidase-like protein</fullName>
    </submittedName>
</protein>
<sequence length="146" mass="16319">MHTVRRFDRTGLEILDPGECLRLLQSVPVGRLVFTQGGLPAVRLVNFSVDGDTIVFASDDGEKFLAAERGDVVAFEVDDIDLDHHLGWTVTSVGHLSVVPPEEAVWLQRANPLRPWAPLHEQRLIRLGTESLTGRRLLPWGERPQP</sequence>
<comment type="caution">
    <text evidence="1">The sequence shown here is derived from an EMBL/GenBank/DDBJ whole genome shotgun (WGS) entry which is preliminary data.</text>
</comment>
<dbReference type="Proteomes" id="UP000294508">
    <property type="component" value="Unassembled WGS sequence"/>
</dbReference>
<dbReference type="AlphaFoldDB" id="A0A4V2RYI9"/>
<accession>A0A4V2RYI9</accession>
<reference evidence="1 2" key="1">
    <citation type="journal article" date="2015" name="Stand. Genomic Sci.">
        <title>Genomic Encyclopedia of Bacterial and Archaeal Type Strains, Phase III: the genomes of soil and plant-associated and newly described type strains.</title>
        <authorList>
            <person name="Whitman W.B."/>
            <person name="Woyke T."/>
            <person name="Klenk H.P."/>
            <person name="Zhou Y."/>
            <person name="Lilburn T.G."/>
            <person name="Beck B.J."/>
            <person name="De Vos P."/>
            <person name="Vandamme P."/>
            <person name="Eisen J.A."/>
            <person name="Garrity G."/>
            <person name="Hugenholtz P."/>
            <person name="Kyrpides N.C."/>
        </authorList>
    </citation>
    <scope>NUCLEOTIDE SEQUENCE [LARGE SCALE GENOMIC DNA]</scope>
    <source>
        <strain evidence="1 2">VKM Ac-2572</strain>
    </source>
</reference>
<organism evidence="1 2">
    <name type="scientific">Kribbella steppae</name>
    <dbReference type="NCBI Taxonomy" id="2512223"/>
    <lineage>
        <taxon>Bacteria</taxon>
        <taxon>Bacillati</taxon>
        <taxon>Actinomycetota</taxon>
        <taxon>Actinomycetes</taxon>
        <taxon>Propionibacteriales</taxon>
        <taxon>Kribbellaceae</taxon>
        <taxon>Kribbella</taxon>
    </lineage>
</organism>
<proteinExistence type="predicted"/>
<evidence type="ECO:0000313" key="1">
    <source>
        <dbReference type="EMBL" id="TCO20480.1"/>
    </source>
</evidence>
<dbReference type="OrthoDB" id="5193072at2"/>
<dbReference type="EMBL" id="SLWN01000012">
    <property type="protein sequence ID" value="TCO20480.1"/>
    <property type="molecule type" value="Genomic_DNA"/>
</dbReference>
<name>A0A4V2RYI9_9ACTN</name>
<evidence type="ECO:0000313" key="2">
    <source>
        <dbReference type="Proteomes" id="UP000294508"/>
    </source>
</evidence>
<dbReference type="SUPFAM" id="SSF50475">
    <property type="entry name" value="FMN-binding split barrel"/>
    <property type="match status" value="1"/>
</dbReference>
<dbReference type="InterPro" id="IPR012349">
    <property type="entry name" value="Split_barrel_FMN-bd"/>
</dbReference>
<dbReference type="InterPro" id="IPR024747">
    <property type="entry name" value="Pyridox_Oxase-rel"/>
</dbReference>
<dbReference type="Gene3D" id="2.30.110.10">
    <property type="entry name" value="Electron Transport, Fmn-binding Protein, Chain A"/>
    <property type="match status" value="1"/>
</dbReference>
<gene>
    <name evidence="1" type="ORF">EV652_112226</name>
</gene>
<dbReference type="Pfam" id="PF12900">
    <property type="entry name" value="Pyridox_ox_2"/>
    <property type="match status" value="1"/>
</dbReference>
<keyword evidence="2" id="KW-1185">Reference proteome</keyword>